<dbReference type="Proteomes" id="UP000696280">
    <property type="component" value="Unassembled WGS sequence"/>
</dbReference>
<proteinExistence type="predicted"/>
<comment type="caution">
    <text evidence="1">The sequence shown here is derived from an EMBL/GenBank/DDBJ whole genome shotgun (WGS) entry which is preliminary data.</text>
</comment>
<reference evidence="1" key="1">
    <citation type="submission" date="2021-07" db="EMBL/GenBank/DDBJ databases">
        <authorList>
            <person name="Durling M."/>
        </authorList>
    </citation>
    <scope>NUCLEOTIDE SEQUENCE</scope>
</reference>
<protein>
    <submittedName>
        <fullName evidence="1">Uncharacterized protein</fullName>
    </submittedName>
</protein>
<evidence type="ECO:0000313" key="2">
    <source>
        <dbReference type="Proteomes" id="UP000696280"/>
    </source>
</evidence>
<accession>A0A9N9KVA7</accession>
<gene>
    <name evidence="1" type="ORF">HYFRA_00008909</name>
</gene>
<dbReference type="EMBL" id="CAJVRL010000047">
    <property type="protein sequence ID" value="CAG8952667.1"/>
    <property type="molecule type" value="Genomic_DNA"/>
</dbReference>
<keyword evidence="2" id="KW-1185">Reference proteome</keyword>
<dbReference type="AlphaFoldDB" id="A0A9N9KVA7"/>
<sequence>MSQWNRSDSDTEDEVGLNDDYRETLAPGRQNLGINRNYVGGWDASDAFREFYQNWVDGMVESFNLTRDQIRISVCSDTPTEYIVVAKSTTRDHLLGYIRFQEKTGNIELTNFSARLTRKALGLGVSSKRHSLADVAGKHGEGFKVGALLMVRKGFQVRYESSSYYWEFFLGGSPKDTLYCKFDPVKEQKPAADKRQKFIYLD</sequence>
<organism evidence="1 2">
    <name type="scientific">Hymenoscyphus fraxineus</name>
    <dbReference type="NCBI Taxonomy" id="746836"/>
    <lineage>
        <taxon>Eukaryota</taxon>
        <taxon>Fungi</taxon>
        <taxon>Dikarya</taxon>
        <taxon>Ascomycota</taxon>
        <taxon>Pezizomycotina</taxon>
        <taxon>Leotiomycetes</taxon>
        <taxon>Helotiales</taxon>
        <taxon>Helotiaceae</taxon>
        <taxon>Hymenoscyphus</taxon>
    </lineage>
</organism>
<dbReference type="OrthoDB" id="5376140at2759"/>
<name>A0A9N9KVA7_9HELO</name>
<evidence type="ECO:0000313" key="1">
    <source>
        <dbReference type="EMBL" id="CAG8952667.1"/>
    </source>
</evidence>